<dbReference type="InterPro" id="IPR036864">
    <property type="entry name" value="Zn2-C6_fun-type_DNA-bd_sf"/>
</dbReference>
<evidence type="ECO:0000313" key="10">
    <source>
        <dbReference type="Proteomes" id="UP001174694"/>
    </source>
</evidence>
<dbReference type="GO" id="GO:0005634">
    <property type="term" value="C:nucleus"/>
    <property type="evidence" value="ECO:0007669"/>
    <property type="project" value="UniProtKB-SubCell"/>
</dbReference>
<dbReference type="Proteomes" id="UP001174694">
    <property type="component" value="Unassembled WGS sequence"/>
</dbReference>
<comment type="subcellular location">
    <subcellularLocation>
        <location evidence="1">Nucleus</location>
    </subcellularLocation>
</comment>
<dbReference type="AlphaFoldDB" id="A0AA38VP05"/>
<evidence type="ECO:0000256" key="4">
    <source>
        <dbReference type="ARBA" id="ARBA00023125"/>
    </source>
</evidence>
<keyword evidence="6" id="KW-0539">Nucleus</keyword>
<dbReference type="Gene3D" id="4.10.240.10">
    <property type="entry name" value="Zn(2)-C6 fungal-type DNA-binding domain"/>
    <property type="match status" value="1"/>
</dbReference>
<dbReference type="InterPro" id="IPR021858">
    <property type="entry name" value="Fun_TF"/>
</dbReference>
<dbReference type="PANTHER" id="PTHR37534">
    <property type="entry name" value="TRANSCRIPTIONAL ACTIVATOR PROTEIN UGA3"/>
    <property type="match status" value="1"/>
</dbReference>
<evidence type="ECO:0000256" key="7">
    <source>
        <dbReference type="SAM" id="MobiDB-lite"/>
    </source>
</evidence>
<dbReference type="EMBL" id="JANBVO010000019">
    <property type="protein sequence ID" value="KAJ9143368.1"/>
    <property type="molecule type" value="Genomic_DNA"/>
</dbReference>
<dbReference type="SMART" id="SM00066">
    <property type="entry name" value="GAL4"/>
    <property type="match status" value="1"/>
</dbReference>
<keyword evidence="3" id="KW-0805">Transcription regulation</keyword>
<feature type="region of interest" description="Disordered" evidence="7">
    <location>
        <begin position="64"/>
        <end position="95"/>
    </location>
</feature>
<feature type="compositionally biased region" description="Low complexity" evidence="7">
    <location>
        <begin position="72"/>
        <end position="95"/>
    </location>
</feature>
<keyword evidence="2" id="KW-0862">Zinc</keyword>
<accession>A0AA38VP05</accession>
<evidence type="ECO:0000256" key="3">
    <source>
        <dbReference type="ARBA" id="ARBA00023015"/>
    </source>
</evidence>
<dbReference type="SUPFAM" id="SSF57701">
    <property type="entry name" value="Zn2/Cys6 DNA-binding domain"/>
    <property type="match status" value="1"/>
</dbReference>
<dbReference type="Pfam" id="PF00172">
    <property type="entry name" value="Zn_clus"/>
    <property type="match status" value="1"/>
</dbReference>
<organism evidence="9 10">
    <name type="scientific">Pleurostoma richardsiae</name>
    <dbReference type="NCBI Taxonomy" id="41990"/>
    <lineage>
        <taxon>Eukaryota</taxon>
        <taxon>Fungi</taxon>
        <taxon>Dikarya</taxon>
        <taxon>Ascomycota</taxon>
        <taxon>Pezizomycotina</taxon>
        <taxon>Sordariomycetes</taxon>
        <taxon>Sordariomycetidae</taxon>
        <taxon>Calosphaeriales</taxon>
        <taxon>Pleurostomataceae</taxon>
        <taxon>Pleurostoma</taxon>
    </lineage>
</organism>
<dbReference type="GO" id="GO:0000981">
    <property type="term" value="F:DNA-binding transcription factor activity, RNA polymerase II-specific"/>
    <property type="evidence" value="ECO:0007669"/>
    <property type="project" value="InterPro"/>
</dbReference>
<dbReference type="PROSITE" id="PS00463">
    <property type="entry name" value="ZN2_CY6_FUNGAL_1"/>
    <property type="match status" value="1"/>
</dbReference>
<name>A0AA38VP05_9PEZI</name>
<evidence type="ECO:0000313" key="9">
    <source>
        <dbReference type="EMBL" id="KAJ9143368.1"/>
    </source>
</evidence>
<evidence type="ECO:0000256" key="6">
    <source>
        <dbReference type="ARBA" id="ARBA00023242"/>
    </source>
</evidence>
<evidence type="ECO:0000259" key="8">
    <source>
        <dbReference type="PROSITE" id="PS50048"/>
    </source>
</evidence>
<keyword evidence="10" id="KW-1185">Reference proteome</keyword>
<dbReference type="PANTHER" id="PTHR37534:SF20">
    <property type="entry name" value="PRO1A C6 ZINK-FINGER PROTEIN"/>
    <property type="match status" value="1"/>
</dbReference>
<gene>
    <name evidence="9" type="ORF">NKR23_g6591</name>
</gene>
<evidence type="ECO:0000256" key="2">
    <source>
        <dbReference type="ARBA" id="ARBA00022833"/>
    </source>
</evidence>
<protein>
    <submittedName>
        <fullName evidence="9">Zn(2)-Cys(6) zinc finger domain protein</fullName>
    </submittedName>
</protein>
<reference evidence="9" key="1">
    <citation type="submission" date="2022-07" db="EMBL/GenBank/DDBJ databases">
        <title>Fungi with potential for degradation of polypropylene.</title>
        <authorList>
            <person name="Gostincar C."/>
        </authorList>
    </citation>
    <scope>NUCLEOTIDE SEQUENCE</scope>
    <source>
        <strain evidence="9">EXF-13308</strain>
    </source>
</reference>
<proteinExistence type="predicted"/>
<keyword evidence="4" id="KW-0238">DNA-binding</keyword>
<dbReference type="GO" id="GO:0008270">
    <property type="term" value="F:zinc ion binding"/>
    <property type="evidence" value="ECO:0007669"/>
    <property type="project" value="InterPro"/>
</dbReference>
<dbReference type="GO" id="GO:0003677">
    <property type="term" value="F:DNA binding"/>
    <property type="evidence" value="ECO:0007669"/>
    <property type="project" value="UniProtKB-KW"/>
</dbReference>
<dbReference type="CDD" id="cd00067">
    <property type="entry name" value="GAL4"/>
    <property type="match status" value="1"/>
</dbReference>
<keyword evidence="5" id="KW-0804">Transcription</keyword>
<feature type="domain" description="Zn(2)-C6 fungal-type" evidence="8">
    <location>
        <begin position="10"/>
        <end position="38"/>
    </location>
</feature>
<evidence type="ECO:0000256" key="1">
    <source>
        <dbReference type="ARBA" id="ARBA00004123"/>
    </source>
</evidence>
<dbReference type="InterPro" id="IPR001138">
    <property type="entry name" value="Zn2Cys6_DnaBD"/>
</dbReference>
<sequence length="618" mass="67386">MSTVQRSKSGCWTCRLRRKKCNEGGPPCSNCEARDIFCHGYGPKPAWKDKGDKEREEATRLQLQARRRRRGSSAATANPSAHSHSSSTSSTASAPGYSNAIAELGSPLLTDFDFSLSPSHDYTDFEFHGSLDLVPNTAPAAIFPEDLWPASSSVSANDLLDVDQFPTQAANPKPAAQCLHFFANGAPPQDSSVSEKEIDLVMHFIGEVCPAQMSPHKPSIAQKGWLLFLLMRSPTFYYASLCIAAHSYSLSLSGDSEARKAASEDYQRYRSFALRGFHSMMESSSCSITGENLICGVQIANMEALGRNMQDCQSYLASAAQLLVSQEELLVTSSAVSRTGAQSTAGSQLLAAVPTPAVQSPSQMEFKALAFFRALLIWNDVLSCSAQRKVPVAAGAYRKLLENNDFALSFQDTMGCESWILLAILDATILDVWRLDQEARGTLSIRALVSRAEKIERIVEEGIKRLSRSLQTAPVDPALAPTDHESSLSHIYSYIFAHSVLVDLHTIVSGPKAGVPETSESIDRAISAWKLRPTSIKPHALAWPYCVSASLASGSQRDIFREVTAQVSRADLALGSLHDVKSVVEKCWSGADERGSTREALHDWKDIMQRSKLSILFA</sequence>
<evidence type="ECO:0000256" key="5">
    <source>
        <dbReference type="ARBA" id="ARBA00023163"/>
    </source>
</evidence>
<dbReference type="PROSITE" id="PS50048">
    <property type="entry name" value="ZN2_CY6_FUNGAL_2"/>
    <property type="match status" value="1"/>
</dbReference>
<comment type="caution">
    <text evidence="9">The sequence shown here is derived from an EMBL/GenBank/DDBJ whole genome shotgun (WGS) entry which is preliminary data.</text>
</comment>
<dbReference type="Pfam" id="PF11951">
    <property type="entry name" value="Fungal_trans_2"/>
    <property type="match status" value="1"/>
</dbReference>